<evidence type="ECO:0000256" key="1">
    <source>
        <dbReference type="ARBA" id="ARBA00001946"/>
    </source>
</evidence>
<keyword evidence="13" id="KW-0067">ATP-binding</keyword>
<keyword evidence="8" id="KW-0934">Plastid</keyword>
<keyword evidence="11" id="KW-0547">Nucleotide-binding</keyword>
<evidence type="ECO:0000256" key="5">
    <source>
        <dbReference type="ARBA" id="ARBA00008663"/>
    </source>
</evidence>
<protein>
    <recommendedName>
        <fullName evidence="6 20">Pyruvate kinase</fullName>
        <ecNumber evidence="6 20">2.7.1.40</ecNumber>
    </recommendedName>
</protein>
<keyword evidence="10" id="KW-0479">Metal-binding</keyword>
<evidence type="ECO:0000256" key="10">
    <source>
        <dbReference type="ARBA" id="ARBA00022723"/>
    </source>
</evidence>
<evidence type="ECO:0000256" key="2">
    <source>
        <dbReference type="ARBA" id="ARBA00001958"/>
    </source>
</evidence>
<evidence type="ECO:0000256" key="15">
    <source>
        <dbReference type="ARBA" id="ARBA00022946"/>
    </source>
</evidence>
<keyword evidence="12 20" id="KW-0418">Kinase</keyword>
<name>A0A4Y1R2L5_PRUDU</name>
<evidence type="ECO:0000256" key="17">
    <source>
        <dbReference type="ARBA" id="ARBA00023152"/>
    </source>
</evidence>
<dbReference type="GO" id="GO:0004743">
    <property type="term" value="F:pyruvate kinase activity"/>
    <property type="evidence" value="ECO:0007669"/>
    <property type="project" value="UniProtKB-EC"/>
</dbReference>
<keyword evidence="15" id="KW-0809">Transit peptide</keyword>
<evidence type="ECO:0000259" key="23">
    <source>
        <dbReference type="Pfam" id="PF02887"/>
    </source>
</evidence>
<evidence type="ECO:0000259" key="22">
    <source>
        <dbReference type="Pfam" id="PF00224"/>
    </source>
</evidence>
<evidence type="ECO:0000256" key="16">
    <source>
        <dbReference type="ARBA" id="ARBA00022958"/>
    </source>
</evidence>
<dbReference type="InterPro" id="IPR015813">
    <property type="entry name" value="Pyrv/PenolPyrv_kinase-like_dom"/>
</dbReference>
<feature type="compositionally biased region" description="Polar residues" evidence="21">
    <location>
        <begin position="40"/>
        <end position="57"/>
    </location>
</feature>
<evidence type="ECO:0000256" key="7">
    <source>
        <dbReference type="ARBA" id="ARBA00022528"/>
    </source>
</evidence>
<keyword evidence="14 20" id="KW-0460">Magnesium</keyword>
<evidence type="ECO:0000256" key="13">
    <source>
        <dbReference type="ARBA" id="ARBA00022840"/>
    </source>
</evidence>
<dbReference type="Pfam" id="PF02887">
    <property type="entry name" value="PK_C"/>
    <property type="match status" value="1"/>
</dbReference>
<keyword evidence="17 20" id="KW-0324">Glycolysis</keyword>
<proteinExistence type="inferred from homology"/>
<evidence type="ECO:0000256" key="18">
    <source>
        <dbReference type="ARBA" id="ARBA00023317"/>
    </source>
</evidence>
<dbReference type="GO" id="GO:0005524">
    <property type="term" value="F:ATP binding"/>
    <property type="evidence" value="ECO:0007669"/>
    <property type="project" value="UniProtKB-KW"/>
</dbReference>
<dbReference type="PRINTS" id="PR01050">
    <property type="entry name" value="PYRUVTKNASE"/>
</dbReference>
<dbReference type="Gene3D" id="3.20.20.60">
    <property type="entry name" value="Phosphoenolpyruvate-binding domains"/>
    <property type="match status" value="1"/>
</dbReference>
<evidence type="ECO:0000256" key="8">
    <source>
        <dbReference type="ARBA" id="ARBA00022640"/>
    </source>
</evidence>
<dbReference type="SUPFAM" id="SSF51621">
    <property type="entry name" value="Phosphoenolpyruvate/pyruvate domain"/>
    <property type="match status" value="1"/>
</dbReference>
<evidence type="ECO:0000256" key="9">
    <source>
        <dbReference type="ARBA" id="ARBA00022679"/>
    </source>
</evidence>
<accession>A0A4Y1R2L5</accession>
<dbReference type="NCBIfam" id="NF004491">
    <property type="entry name" value="PRK05826.1"/>
    <property type="match status" value="1"/>
</dbReference>
<keyword evidence="7" id="KW-0150">Chloroplast</keyword>
<comment type="subcellular location">
    <subcellularLocation>
        <location evidence="3">Plastid</location>
        <location evidence="3">Chloroplast</location>
    </subcellularLocation>
</comment>
<evidence type="ECO:0000256" key="20">
    <source>
        <dbReference type="RuleBase" id="RU000504"/>
    </source>
</evidence>
<evidence type="ECO:0000256" key="6">
    <source>
        <dbReference type="ARBA" id="ARBA00012142"/>
    </source>
</evidence>
<dbReference type="InterPro" id="IPR015793">
    <property type="entry name" value="Pyrv_Knase_brl"/>
</dbReference>
<dbReference type="Gene3D" id="2.40.33.10">
    <property type="entry name" value="PK beta-barrel domain-like"/>
    <property type="match status" value="1"/>
</dbReference>
<dbReference type="Gene3D" id="3.40.1380.20">
    <property type="entry name" value="Pyruvate kinase, C-terminal domain"/>
    <property type="match status" value="2"/>
</dbReference>
<dbReference type="InterPro" id="IPR015795">
    <property type="entry name" value="Pyrv_Knase_C"/>
</dbReference>
<evidence type="ECO:0000256" key="21">
    <source>
        <dbReference type="SAM" id="MobiDB-lite"/>
    </source>
</evidence>
<dbReference type="GO" id="GO:0016301">
    <property type="term" value="F:kinase activity"/>
    <property type="evidence" value="ECO:0007669"/>
    <property type="project" value="UniProtKB-KW"/>
</dbReference>
<dbReference type="NCBIfam" id="TIGR01064">
    <property type="entry name" value="pyruv_kin"/>
    <property type="match status" value="1"/>
</dbReference>
<dbReference type="SUPFAM" id="SSF50800">
    <property type="entry name" value="PK beta-barrel domain-like"/>
    <property type="match status" value="1"/>
</dbReference>
<evidence type="ECO:0000256" key="11">
    <source>
        <dbReference type="ARBA" id="ARBA00022741"/>
    </source>
</evidence>
<dbReference type="AlphaFoldDB" id="A0A4Y1R2L5"/>
<keyword evidence="18 24" id="KW-0670">Pyruvate</keyword>
<comment type="cofactor">
    <cofactor evidence="1">
        <name>Mg(2+)</name>
        <dbReference type="ChEBI" id="CHEBI:18420"/>
    </cofactor>
</comment>
<comment type="catalytic activity">
    <reaction evidence="19 20">
        <text>pyruvate + ATP = phosphoenolpyruvate + ADP + H(+)</text>
        <dbReference type="Rhea" id="RHEA:18157"/>
        <dbReference type="ChEBI" id="CHEBI:15361"/>
        <dbReference type="ChEBI" id="CHEBI:15378"/>
        <dbReference type="ChEBI" id="CHEBI:30616"/>
        <dbReference type="ChEBI" id="CHEBI:58702"/>
        <dbReference type="ChEBI" id="CHEBI:456216"/>
        <dbReference type="EC" id="2.7.1.40"/>
    </reaction>
</comment>
<feature type="region of interest" description="Disordered" evidence="21">
    <location>
        <begin position="35"/>
        <end position="62"/>
    </location>
</feature>
<comment type="pathway">
    <text evidence="4 20">Carbohydrate degradation; glycolysis; pyruvate from D-glyceraldehyde 3-phosphate: step 5/5.</text>
</comment>
<evidence type="ECO:0000256" key="19">
    <source>
        <dbReference type="ARBA" id="ARBA00048152"/>
    </source>
</evidence>
<dbReference type="PANTHER" id="PTHR11817">
    <property type="entry name" value="PYRUVATE KINASE"/>
    <property type="match status" value="1"/>
</dbReference>
<evidence type="ECO:0000313" key="24">
    <source>
        <dbReference type="EMBL" id="BBG98345.1"/>
    </source>
</evidence>
<dbReference type="InterPro" id="IPR001697">
    <property type="entry name" value="Pyr_Knase"/>
</dbReference>
<keyword evidence="9 20" id="KW-0808">Transferase</keyword>
<dbReference type="InterPro" id="IPR036918">
    <property type="entry name" value="Pyrv_Knase_C_sf"/>
</dbReference>
<dbReference type="InterPro" id="IPR040442">
    <property type="entry name" value="Pyrv_kinase-like_dom_sf"/>
</dbReference>
<sequence>MSLKLNNFYLASATFRLFDTTKALLNSLLSVPSKPPPNLAATSTTSPHIRLNPRNSLQPPPKLRISKPLPFSATTMTQVVAMRAIQSSILCPSSGSVQGRTEKLKPPSFASKVLAREEKKKSWKAFGNKRFEVTAKRPLQTEVVPVSPEDTPKIEDQFQKFRAIQQPDDTSVGMWSKPVVKRKTKIVCTIGPSTNTREMIWKLAEAGMNVARLNMSHGDHASHKKVIDLVKEYNEQSKDNVIAIMLDTKGPEVRSGDLPQPINLESGQEFTFTIRRGVGTADCVSVNYDDFVNDVEPGDMLLVDGGMMSFLVKSKTEESVKCEVVDGGELKSRRHLNVRGKSATLPSITEKDWEDIKFGVDNKVDFYAVSFVKDAQVVHELKNYLQSSSADIHVIVKIESADSIPNLHSIITASDGAMVARGDLGAELPIEEVPLLQEEIIRICRSMGKAVIVATNMLESMIVHPTPTRAEVSDIAIAVREGADAVMLSGETAHGKFPLKAVKVMHTVALRTEATILGGELPANLGKAFKNHMSEMFAYHATIMSNTLGTSIVVFTRTGFMAILLSHYRPSGTVFAFTNDKRIQQRLALYQGVCPIYMEFTDDAETSFSNALTVLQKQGMVKEGEEVALVQSGRQPIWRIQSTHNIQVRKNHMSEMFAYHATIMSNTLGTSIVVFTRTGFRAILLSHYRPSGTNQGMVKEGEEVALVQSGRQPIWRIQSTHNIQVRKFIMAGWDWTNAADF</sequence>
<dbReference type="UniPathway" id="UPA00109">
    <property type="reaction ID" value="UER00188"/>
</dbReference>
<feature type="domain" description="Pyruvate kinase barrel" evidence="22">
    <location>
        <begin position="182"/>
        <end position="502"/>
    </location>
</feature>
<dbReference type="FunFam" id="2.40.33.10:FF:000003">
    <property type="entry name" value="Pyruvate kinase"/>
    <property type="match status" value="1"/>
</dbReference>
<dbReference type="FunFam" id="3.40.1380.20:FF:000008">
    <property type="entry name" value="Pyruvate kinase"/>
    <property type="match status" value="1"/>
</dbReference>
<evidence type="ECO:0000256" key="12">
    <source>
        <dbReference type="ARBA" id="ARBA00022777"/>
    </source>
</evidence>
<comment type="cofactor">
    <cofactor evidence="2">
        <name>K(+)</name>
        <dbReference type="ChEBI" id="CHEBI:29103"/>
    </cofactor>
</comment>
<dbReference type="SUPFAM" id="SSF52935">
    <property type="entry name" value="PK C-terminal domain-like"/>
    <property type="match status" value="2"/>
</dbReference>
<dbReference type="InterPro" id="IPR018209">
    <property type="entry name" value="Pyrv_Knase_AS"/>
</dbReference>
<dbReference type="FunFam" id="3.20.20.60:FF:000025">
    <property type="entry name" value="Pyruvate kinase"/>
    <property type="match status" value="1"/>
</dbReference>
<dbReference type="GO" id="GO:0030955">
    <property type="term" value="F:potassium ion binding"/>
    <property type="evidence" value="ECO:0007669"/>
    <property type="project" value="InterPro"/>
</dbReference>
<organism evidence="24">
    <name type="scientific">Prunus dulcis</name>
    <name type="common">Almond</name>
    <name type="synonym">Amygdalus dulcis</name>
    <dbReference type="NCBI Taxonomy" id="3755"/>
    <lineage>
        <taxon>Eukaryota</taxon>
        <taxon>Viridiplantae</taxon>
        <taxon>Streptophyta</taxon>
        <taxon>Embryophyta</taxon>
        <taxon>Tracheophyta</taxon>
        <taxon>Spermatophyta</taxon>
        <taxon>Magnoliopsida</taxon>
        <taxon>eudicotyledons</taxon>
        <taxon>Gunneridae</taxon>
        <taxon>Pentapetalae</taxon>
        <taxon>rosids</taxon>
        <taxon>fabids</taxon>
        <taxon>Rosales</taxon>
        <taxon>Rosaceae</taxon>
        <taxon>Amygdaloideae</taxon>
        <taxon>Amygdaleae</taxon>
        <taxon>Prunus</taxon>
    </lineage>
</organism>
<reference evidence="24" key="1">
    <citation type="journal article" date="2019" name="Science">
        <title>Mutation of a bHLH transcription factor allowed almond domestication.</title>
        <authorList>
            <person name="Sanchez-Perez R."/>
            <person name="Pavan S."/>
            <person name="Mazzeo R."/>
            <person name="Moldovan C."/>
            <person name="Aiese Cigliano R."/>
            <person name="Del Cueto J."/>
            <person name="Ricciardi F."/>
            <person name="Lotti C."/>
            <person name="Ricciardi L."/>
            <person name="Dicenta F."/>
            <person name="Lopez-Marques R.L."/>
            <person name="Lindberg Moller B."/>
        </authorList>
    </citation>
    <scope>NUCLEOTIDE SEQUENCE</scope>
</reference>
<dbReference type="EMBL" id="AP019298">
    <property type="protein sequence ID" value="BBG98345.1"/>
    <property type="molecule type" value="Genomic_DNA"/>
</dbReference>
<gene>
    <name evidence="24" type="ORF">Prudu_007725</name>
</gene>
<feature type="domain" description="Pyruvate kinase C-terminal" evidence="23">
    <location>
        <begin position="542"/>
        <end position="631"/>
    </location>
</feature>
<evidence type="ECO:0000256" key="14">
    <source>
        <dbReference type="ARBA" id="ARBA00022842"/>
    </source>
</evidence>
<dbReference type="InterPro" id="IPR011037">
    <property type="entry name" value="Pyrv_Knase-like_insert_dom_sf"/>
</dbReference>
<dbReference type="PROSITE" id="PS00110">
    <property type="entry name" value="PYRUVATE_KINASE"/>
    <property type="match status" value="1"/>
</dbReference>
<evidence type="ECO:0000256" key="4">
    <source>
        <dbReference type="ARBA" id="ARBA00004997"/>
    </source>
</evidence>
<dbReference type="GO" id="GO:0009570">
    <property type="term" value="C:chloroplast stroma"/>
    <property type="evidence" value="ECO:0007669"/>
    <property type="project" value="UniProtKB-ARBA"/>
</dbReference>
<dbReference type="InterPro" id="IPR015806">
    <property type="entry name" value="Pyrv_Knase_insert_dom_sf"/>
</dbReference>
<evidence type="ECO:0000256" key="3">
    <source>
        <dbReference type="ARBA" id="ARBA00004229"/>
    </source>
</evidence>
<keyword evidence="16" id="KW-0630">Potassium</keyword>
<dbReference type="EC" id="2.7.1.40" evidence="6 20"/>
<dbReference type="Pfam" id="PF00224">
    <property type="entry name" value="PK"/>
    <property type="match status" value="1"/>
</dbReference>
<comment type="similarity">
    <text evidence="5 20">Belongs to the pyruvate kinase family.</text>
</comment>
<dbReference type="GO" id="GO:0000287">
    <property type="term" value="F:magnesium ion binding"/>
    <property type="evidence" value="ECO:0007669"/>
    <property type="project" value="InterPro"/>
</dbReference>